<dbReference type="InterPro" id="IPR043128">
    <property type="entry name" value="Rev_trsase/Diguanyl_cyclase"/>
</dbReference>
<dbReference type="Gene3D" id="3.30.70.270">
    <property type="match status" value="1"/>
</dbReference>
<name>A0A7K1T0F9_9SPHI</name>
<gene>
    <name evidence="4" type="ORF">GO621_15885</name>
</gene>
<organism evidence="4 5">
    <name type="scientific">Mucilaginibacter arboris</name>
    <dbReference type="NCBI Taxonomy" id="2682090"/>
    <lineage>
        <taxon>Bacteria</taxon>
        <taxon>Pseudomonadati</taxon>
        <taxon>Bacteroidota</taxon>
        <taxon>Sphingobacteriia</taxon>
        <taxon>Sphingobacteriales</taxon>
        <taxon>Sphingobacteriaceae</taxon>
        <taxon>Mucilaginibacter</taxon>
    </lineage>
</organism>
<evidence type="ECO:0000256" key="1">
    <source>
        <dbReference type="ARBA" id="ARBA00010945"/>
    </source>
</evidence>
<dbReference type="CDD" id="cd03468">
    <property type="entry name" value="PolY_like"/>
    <property type="match status" value="1"/>
</dbReference>
<comment type="caution">
    <text evidence="4">The sequence shown here is derived from an EMBL/GenBank/DDBJ whole genome shotgun (WGS) entry which is preliminary data.</text>
</comment>
<dbReference type="InterPro" id="IPR043502">
    <property type="entry name" value="DNA/RNA_pol_sf"/>
</dbReference>
<dbReference type="PANTHER" id="PTHR35369:SF2">
    <property type="entry name" value="BLR3025 PROTEIN"/>
    <property type="match status" value="1"/>
</dbReference>
<keyword evidence="5" id="KW-1185">Reference proteome</keyword>
<sequence length="501" mass="56675">MARRFAAIWFSHLTTDWMVIRKPELKAVPFVFALPDRGRMSVTAVSKVAAAEGIALGMGAADAKAICTGLQVFDDKPERAAKLLKGLGEWCIRYSPIVATHLPDGLILDITGCTHLWGTEHDYLKDLVSRLKGKGYETRAAIADTIGAAWGVSHFGRQQITIIDTSAHISALLPLPPAALRLEEPVLQRLKKLGFYQIKDFIKISRSALRRRFGEAFLLRLSQAMGQEEEVIKPLQIAVPFQERLPCLEPIRTKKGIEIAIRRLLEALCQRLCKEGKGLRTAKLTGYRMDGHIEQVEIGTNKAANQIEHLFKLFELKIASITPALGIELFVLEAPEVEDSEPVQEALWAGSPGLDDQELTELLDRLAGKLGAKSIHRYLPDKHFWPERSVKHETSLQAKTAISWQTSKPRPVQLLPRPEPVFVAAPIPDYPPIVFRYKDKVHAIKKTDGPERIEREWWMDEGEHRDYYIVEDEDGQRFWLFRLGHYSGDKTNDWFLHGFFA</sequence>
<evidence type="ECO:0000313" key="4">
    <source>
        <dbReference type="EMBL" id="MVN23007.1"/>
    </source>
</evidence>
<dbReference type="Gene3D" id="3.40.1170.60">
    <property type="match status" value="1"/>
</dbReference>
<dbReference type="AlphaFoldDB" id="A0A7K1T0F9"/>
<evidence type="ECO:0000313" key="5">
    <source>
        <dbReference type="Proteomes" id="UP000462014"/>
    </source>
</evidence>
<proteinExistence type="inferred from homology"/>
<evidence type="ECO:0000259" key="3">
    <source>
        <dbReference type="Pfam" id="PF00817"/>
    </source>
</evidence>
<keyword evidence="2" id="KW-0227">DNA damage</keyword>
<dbReference type="Proteomes" id="UP000462014">
    <property type="component" value="Unassembled WGS sequence"/>
</dbReference>
<protein>
    <submittedName>
        <fullName evidence="4">DNA polymerase Y family protein</fullName>
    </submittedName>
</protein>
<dbReference type="PANTHER" id="PTHR35369">
    <property type="entry name" value="BLR3025 PROTEIN-RELATED"/>
    <property type="match status" value="1"/>
</dbReference>
<dbReference type="SUPFAM" id="SSF56672">
    <property type="entry name" value="DNA/RNA polymerases"/>
    <property type="match status" value="1"/>
</dbReference>
<dbReference type="Pfam" id="PF00817">
    <property type="entry name" value="IMS"/>
    <property type="match status" value="1"/>
</dbReference>
<accession>A0A7K1T0F9</accession>
<dbReference type="GO" id="GO:0006281">
    <property type="term" value="P:DNA repair"/>
    <property type="evidence" value="ECO:0007669"/>
    <property type="project" value="InterPro"/>
</dbReference>
<comment type="similarity">
    <text evidence="1">Belongs to the DNA polymerase type-Y family.</text>
</comment>
<dbReference type="InterPro" id="IPR050356">
    <property type="entry name" value="SulA_CellDiv_inhibitor"/>
</dbReference>
<feature type="domain" description="UmuC" evidence="3">
    <location>
        <begin position="11"/>
        <end position="150"/>
    </location>
</feature>
<dbReference type="InterPro" id="IPR001126">
    <property type="entry name" value="UmuC"/>
</dbReference>
<reference evidence="4 5" key="1">
    <citation type="submission" date="2019-12" db="EMBL/GenBank/DDBJ databases">
        <title>Mucilaginibacter sp. HMF7410 genome sequencing and assembly.</title>
        <authorList>
            <person name="Kang H."/>
            <person name="Cha I."/>
            <person name="Kim H."/>
            <person name="Joh K."/>
        </authorList>
    </citation>
    <scope>NUCLEOTIDE SEQUENCE [LARGE SCALE GENOMIC DNA]</scope>
    <source>
        <strain evidence="4 5">HMF7410</strain>
    </source>
</reference>
<dbReference type="RefSeq" id="WP_157568813.1">
    <property type="nucleotide sequence ID" value="NZ_WPIK01000016.1"/>
</dbReference>
<dbReference type="EMBL" id="WPIK01000016">
    <property type="protein sequence ID" value="MVN23007.1"/>
    <property type="molecule type" value="Genomic_DNA"/>
</dbReference>
<evidence type="ECO:0000256" key="2">
    <source>
        <dbReference type="ARBA" id="ARBA00022763"/>
    </source>
</evidence>